<dbReference type="Proteomes" id="UP000296049">
    <property type="component" value="Unassembled WGS sequence"/>
</dbReference>
<keyword evidence="3" id="KW-1185">Reference proteome</keyword>
<feature type="region of interest" description="Disordered" evidence="1">
    <location>
        <begin position="72"/>
        <end position="112"/>
    </location>
</feature>
<name>R0KWA6_ANAPL</name>
<evidence type="ECO:0000256" key="1">
    <source>
        <dbReference type="SAM" id="MobiDB-lite"/>
    </source>
</evidence>
<gene>
    <name evidence="2" type="ORF">Anapl_09452</name>
</gene>
<proteinExistence type="predicted"/>
<organism evidence="2 3">
    <name type="scientific">Anas platyrhynchos</name>
    <name type="common">Mallard</name>
    <name type="synonym">Anas boschas</name>
    <dbReference type="NCBI Taxonomy" id="8839"/>
    <lineage>
        <taxon>Eukaryota</taxon>
        <taxon>Metazoa</taxon>
        <taxon>Chordata</taxon>
        <taxon>Craniata</taxon>
        <taxon>Vertebrata</taxon>
        <taxon>Euteleostomi</taxon>
        <taxon>Archelosauria</taxon>
        <taxon>Archosauria</taxon>
        <taxon>Dinosauria</taxon>
        <taxon>Saurischia</taxon>
        <taxon>Theropoda</taxon>
        <taxon>Coelurosauria</taxon>
        <taxon>Aves</taxon>
        <taxon>Neognathae</taxon>
        <taxon>Galloanserae</taxon>
        <taxon>Anseriformes</taxon>
        <taxon>Anatidae</taxon>
        <taxon>Anatinae</taxon>
        <taxon>Anas</taxon>
    </lineage>
</organism>
<evidence type="ECO:0000313" key="2">
    <source>
        <dbReference type="EMBL" id="EOA97583.1"/>
    </source>
</evidence>
<dbReference type="AlphaFoldDB" id="R0KWA6"/>
<feature type="compositionally biased region" description="Basic and acidic residues" evidence="1">
    <location>
        <begin position="91"/>
        <end position="101"/>
    </location>
</feature>
<protein>
    <submittedName>
        <fullName evidence="2">Uncharacterized protein</fullName>
    </submittedName>
</protein>
<reference evidence="3" key="1">
    <citation type="journal article" date="2013" name="Nat. Genet.">
        <title>The duck genome and transcriptome provide insight into an avian influenza virus reservoir species.</title>
        <authorList>
            <person name="Huang Y."/>
            <person name="Li Y."/>
            <person name="Burt D.W."/>
            <person name="Chen H."/>
            <person name="Zhang Y."/>
            <person name="Qian W."/>
            <person name="Kim H."/>
            <person name="Gan S."/>
            <person name="Zhao Y."/>
            <person name="Li J."/>
            <person name="Yi K."/>
            <person name="Feng H."/>
            <person name="Zhu P."/>
            <person name="Li B."/>
            <person name="Liu Q."/>
            <person name="Fairley S."/>
            <person name="Magor K.E."/>
            <person name="Du Z."/>
            <person name="Hu X."/>
            <person name="Goodman L."/>
            <person name="Tafer H."/>
            <person name="Vignal A."/>
            <person name="Lee T."/>
            <person name="Kim K.W."/>
            <person name="Sheng Z."/>
            <person name="An Y."/>
            <person name="Searle S."/>
            <person name="Herrero J."/>
            <person name="Groenen M.A."/>
            <person name="Crooijmans R.P."/>
            <person name="Faraut T."/>
            <person name="Cai Q."/>
            <person name="Webster R.G."/>
            <person name="Aldridge J.R."/>
            <person name="Warren W.C."/>
            <person name="Bartschat S."/>
            <person name="Kehr S."/>
            <person name="Marz M."/>
            <person name="Stadler P.F."/>
            <person name="Smith J."/>
            <person name="Kraus R.H."/>
            <person name="Zhao Y."/>
            <person name="Ren L."/>
            <person name="Fei J."/>
            <person name="Morisson M."/>
            <person name="Kaiser P."/>
            <person name="Griffin D.K."/>
            <person name="Rao M."/>
            <person name="Pitel F."/>
            <person name="Wang J."/>
            <person name="Li N."/>
        </authorList>
    </citation>
    <scope>NUCLEOTIDE SEQUENCE [LARGE SCALE GENOMIC DNA]</scope>
</reference>
<sequence length="112" mass="12240">MAVSLDGRFRVSHCTAAFLAGAKSRSKSMHGQSTYRLYFIQLANTLVNKRKLNGQSNLTGWNLLKDAKQTSMAATQREDASAVSAQGTQLGKEKRHQEGAKIKHGVTDCSSR</sequence>
<dbReference type="EMBL" id="KB743649">
    <property type="protein sequence ID" value="EOA97583.1"/>
    <property type="molecule type" value="Genomic_DNA"/>
</dbReference>
<accession>R0KWA6</accession>
<evidence type="ECO:0000313" key="3">
    <source>
        <dbReference type="Proteomes" id="UP000296049"/>
    </source>
</evidence>